<dbReference type="Pfam" id="PF08713">
    <property type="entry name" value="DNA_alkylation"/>
    <property type="match status" value="1"/>
</dbReference>
<sequence>MKIENRKGAKNRKEVPKEVKNLLNEGKISTVNLVEGLVIDQEKLLENVLIDMGSEKYIIKCKKSIEDLNKKTYTKLTSTIGKSLLIELKENNDTRTFKLLVNHESDTVRSWATNIIGFDDEKTTSEKFECIKQFVSDSHFGVRENAWMAMRETISNNLEDSINILSKWSKSKDLNLRRFASESTRPRGVWTKHIKELKENPELGLPILEPLKSDEEVYVQNSVGNWLNDASKSKTQWVKDICEEWINESPTKETKQIIKRGLRTIKKNEK</sequence>
<reference evidence="1" key="1">
    <citation type="submission" date="2019-08" db="EMBL/GenBank/DDBJ databases">
        <authorList>
            <person name="Kucharzyk K."/>
            <person name="Murdoch R.W."/>
            <person name="Higgins S."/>
            <person name="Loffler F."/>
        </authorList>
    </citation>
    <scope>NUCLEOTIDE SEQUENCE</scope>
</reference>
<accession>A0A644V9P8</accession>
<name>A0A644V9P8_9ZZZZ</name>
<evidence type="ECO:0000313" key="1">
    <source>
        <dbReference type="EMBL" id="MPL88086.1"/>
    </source>
</evidence>
<dbReference type="AlphaFoldDB" id="A0A644V9P8"/>
<protein>
    <recommendedName>
        <fullName evidence="2">DNA alkylation repair enzyme</fullName>
    </recommendedName>
</protein>
<organism evidence="1">
    <name type="scientific">bioreactor metagenome</name>
    <dbReference type="NCBI Taxonomy" id="1076179"/>
    <lineage>
        <taxon>unclassified sequences</taxon>
        <taxon>metagenomes</taxon>
        <taxon>ecological metagenomes</taxon>
    </lineage>
</organism>
<evidence type="ECO:0008006" key="2">
    <source>
        <dbReference type="Google" id="ProtNLM"/>
    </source>
</evidence>
<dbReference type="Gene3D" id="1.25.40.290">
    <property type="entry name" value="ARM repeat domains"/>
    <property type="match status" value="1"/>
</dbReference>
<dbReference type="InterPro" id="IPR016024">
    <property type="entry name" value="ARM-type_fold"/>
</dbReference>
<dbReference type="SUPFAM" id="SSF48371">
    <property type="entry name" value="ARM repeat"/>
    <property type="match status" value="1"/>
</dbReference>
<gene>
    <name evidence="1" type="ORF">SDC9_34099</name>
</gene>
<dbReference type="InterPro" id="IPR014825">
    <property type="entry name" value="DNA_alkylation"/>
</dbReference>
<comment type="caution">
    <text evidence="1">The sequence shown here is derived from an EMBL/GenBank/DDBJ whole genome shotgun (WGS) entry which is preliminary data.</text>
</comment>
<dbReference type="EMBL" id="VSSQ01000250">
    <property type="protein sequence ID" value="MPL88086.1"/>
    <property type="molecule type" value="Genomic_DNA"/>
</dbReference>
<proteinExistence type="predicted"/>